<comment type="subunit">
    <text evidence="4">Interacts with HSPE; the interaction, inhibited by heparin, promotes the generation of activated factor X and activates coagulation in the presence of activated factor VII.</text>
</comment>
<keyword evidence="11 17" id="KW-0472">Membrane</keyword>
<evidence type="ECO:0000256" key="8">
    <source>
        <dbReference type="ARBA" id="ARBA00022729"/>
    </source>
</evidence>
<dbReference type="InterPro" id="IPR036116">
    <property type="entry name" value="FN3_sf"/>
</dbReference>
<evidence type="ECO:0000256" key="1">
    <source>
        <dbReference type="ARBA" id="ARBA00002201"/>
    </source>
</evidence>
<comment type="similarity">
    <text evidence="3">Belongs to the tissue factor family.</text>
</comment>
<keyword evidence="13" id="KW-1015">Disulfide bond</keyword>
<keyword evidence="10" id="KW-0094">Blood coagulation</keyword>
<dbReference type="InterPro" id="IPR050650">
    <property type="entry name" value="Type-II_Cytokine-TF_Rcpt"/>
</dbReference>
<comment type="subcellular location">
    <subcellularLocation>
        <location evidence="2">Membrane</location>
        <topology evidence="2">Single-pass type I membrane protein</topology>
    </subcellularLocation>
</comment>
<dbReference type="PRINTS" id="PR00346">
    <property type="entry name" value="TISSUEFACTOR"/>
</dbReference>
<evidence type="ECO:0000259" key="19">
    <source>
        <dbReference type="Pfam" id="PF01108"/>
    </source>
</evidence>
<protein>
    <recommendedName>
        <fullName evidence="5">Tissue factor</fullName>
    </recommendedName>
    <alternativeName>
        <fullName evidence="16">Coagulation factor III</fullName>
    </alternativeName>
</protein>
<name>A0A8C5GGV7_GOUWI</name>
<reference evidence="21" key="3">
    <citation type="submission" date="2025-09" db="UniProtKB">
        <authorList>
            <consortium name="Ensembl"/>
        </authorList>
    </citation>
    <scope>IDENTIFICATION</scope>
</reference>
<evidence type="ECO:0000256" key="14">
    <source>
        <dbReference type="ARBA" id="ARBA00023180"/>
    </source>
</evidence>
<evidence type="ECO:0000256" key="10">
    <source>
        <dbReference type="ARBA" id="ARBA00023084"/>
    </source>
</evidence>
<comment type="function">
    <text evidence="1">Initiates blood coagulation by forming a complex with circulating factor VII or VIIa. The [TF:VIIa] complex activates factors IX or X by specific limited proteolysis. TF plays a role in normal hemostasis by initiating the cell-surface assembly and propagation of the coagulation protease cascade.</text>
</comment>
<reference evidence="21" key="2">
    <citation type="submission" date="2025-08" db="UniProtKB">
        <authorList>
            <consortium name="Ensembl"/>
        </authorList>
    </citation>
    <scope>IDENTIFICATION</scope>
</reference>
<dbReference type="GO" id="GO:0005886">
    <property type="term" value="C:plasma membrane"/>
    <property type="evidence" value="ECO:0007669"/>
    <property type="project" value="TreeGrafter"/>
</dbReference>
<evidence type="ECO:0000256" key="16">
    <source>
        <dbReference type="ARBA" id="ARBA00031171"/>
    </source>
</evidence>
<evidence type="ECO:0000313" key="21">
    <source>
        <dbReference type="Ensembl" id="ENSGWIP00000030137.1"/>
    </source>
</evidence>
<dbReference type="RefSeq" id="XP_028327709.1">
    <property type="nucleotide sequence ID" value="XM_028471908.1"/>
</dbReference>
<dbReference type="PANTHER" id="PTHR20859">
    <property type="entry name" value="INTERFERON/INTERLEUKIN RECEPTOR"/>
    <property type="match status" value="1"/>
</dbReference>
<dbReference type="Ensembl" id="ENSGWIT00000032866.1">
    <property type="protein sequence ID" value="ENSGWIP00000030137.1"/>
    <property type="gene ID" value="ENSGWIG00000015695.1"/>
</dbReference>
<evidence type="ECO:0000313" key="22">
    <source>
        <dbReference type="Proteomes" id="UP000694680"/>
    </source>
</evidence>
<evidence type="ECO:0000256" key="2">
    <source>
        <dbReference type="ARBA" id="ARBA00004479"/>
    </source>
</evidence>
<reference evidence="21" key="1">
    <citation type="submission" date="2020-06" db="EMBL/GenBank/DDBJ databases">
        <authorList>
            <consortium name="Wellcome Sanger Institute Data Sharing"/>
        </authorList>
    </citation>
    <scope>NUCLEOTIDE SEQUENCE [LARGE SCALE GENOMIC DNA]</scope>
</reference>
<dbReference type="InterPro" id="IPR001187">
    <property type="entry name" value="Tissue_factor"/>
</dbReference>
<keyword evidence="14" id="KW-0325">Glycoprotein</keyword>
<dbReference type="InterPro" id="IPR003961">
    <property type="entry name" value="FN3_dom"/>
</dbReference>
<evidence type="ECO:0000256" key="15">
    <source>
        <dbReference type="ARBA" id="ARBA00023288"/>
    </source>
</evidence>
<accession>A0A8C5GGV7</accession>
<dbReference type="SUPFAM" id="SSF49265">
    <property type="entry name" value="Fibronectin type III"/>
    <property type="match status" value="2"/>
</dbReference>
<evidence type="ECO:0000256" key="3">
    <source>
        <dbReference type="ARBA" id="ARBA00009197"/>
    </source>
</evidence>
<dbReference type="InterPro" id="IPR013783">
    <property type="entry name" value="Ig-like_fold"/>
</dbReference>
<evidence type="ECO:0000256" key="6">
    <source>
        <dbReference type="ARBA" id="ARBA00022692"/>
    </source>
</evidence>
<keyword evidence="15" id="KW-0449">Lipoprotein</keyword>
<evidence type="ECO:0000256" key="7">
    <source>
        <dbReference type="ARBA" id="ARBA00022696"/>
    </source>
</evidence>
<sequence length="285" mass="31616">MACAKTLIPTGVCFLTWIISTAGGNYIPEAENVHWFSLDFTTILTWTVKPSEYKYTVLYSMDEGDWIESPDCIQISETECDLTNILTPLDRSYTADIQTESAEFDDTTDEDDLPHTFSSHFNPYRESNISAVKFTVQAMDDTTVRLIITDPITAIHQGGKQLSIRDILRNDLKYKINYYKAASTGKREVISDSSIAEVSKLDAGESYCFIVAAFIPSRAKPLQQGAWSTQQCTQGNMQGLSVGALVGIIFIVLTVVIVTIIVSTLCCRCCQRNKSLQITQTSAPV</sequence>
<evidence type="ECO:0000256" key="4">
    <source>
        <dbReference type="ARBA" id="ARBA00011184"/>
    </source>
</evidence>
<evidence type="ECO:0000259" key="20">
    <source>
        <dbReference type="Pfam" id="PF09294"/>
    </source>
</evidence>
<gene>
    <name evidence="21" type="primary">LOC114478722</name>
</gene>
<dbReference type="Proteomes" id="UP000694680">
    <property type="component" value="Chromosome 17"/>
</dbReference>
<dbReference type="OrthoDB" id="8942372at2759"/>
<evidence type="ECO:0000256" key="5">
    <source>
        <dbReference type="ARBA" id="ARBA00018722"/>
    </source>
</evidence>
<proteinExistence type="inferred from homology"/>
<dbReference type="GeneID" id="114478722"/>
<keyword evidence="22" id="KW-1185">Reference proteome</keyword>
<evidence type="ECO:0000256" key="9">
    <source>
        <dbReference type="ARBA" id="ARBA00022989"/>
    </source>
</evidence>
<keyword evidence="9 17" id="KW-1133">Transmembrane helix</keyword>
<dbReference type="FunFam" id="2.60.40.10:FF:000899">
    <property type="entry name" value="Tissue factor"/>
    <property type="match status" value="1"/>
</dbReference>
<evidence type="ECO:0000256" key="18">
    <source>
        <dbReference type="SAM" id="SignalP"/>
    </source>
</evidence>
<dbReference type="GO" id="GO:0007596">
    <property type="term" value="P:blood coagulation"/>
    <property type="evidence" value="ECO:0007669"/>
    <property type="project" value="UniProtKB-KW"/>
</dbReference>
<dbReference type="PANTHER" id="PTHR20859:SF22">
    <property type="entry name" value="TISSUE FACTOR"/>
    <property type="match status" value="1"/>
</dbReference>
<feature type="domain" description="Interferon/interleukin receptor" evidence="20">
    <location>
        <begin position="136"/>
        <end position="234"/>
    </location>
</feature>
<feature type="signal peptide" evidence="18">
    <location>
        <begin position="1"/>
        <end position="23"/>
    </location>
</feature>
<dbReference type="InterPro" id="IPR015373">
    <property type="entry name" value="Interferon/interleukin_rcp_dom"/>
</dbReference>
<keyword evidence="12" id="KW-0564">Palmitate</keyword>
<keyword evidence="6 17" id="KW-0812">Transmembrane</keyword>
<evidence type="ECO:0000256" key="12">
    <source>
        <dbReference type="ARBA" id="ARBA00023139"/>
    </source>
</evidence>
<feature type="transmembrane region" description="Helical" evidence="17">
    <location>
        <begin position="240"/>
        <end position="267"/>
    </location>
</feature>
<dbReference type="GO" id="GO:0004896">
    <property type="term" value="F:cytokine receptor activity"/>
    <property type="evidence" value="ECO:0007669"/>
    <property type="project" value="TreeGrafter"/>
</dbReference>
<keyword evidence="8 18" id="KW-0732">Signal</keyword>
<evidence type="ECO:0000256" key="17">
    <source>
        <dbReference type="SAM" id="Phobius"/>
    </source>
</evidence>
<dbReference type="Gene3D" id="2.60.40.10">
    <property type="entry name" value="Immunoglobulins"/>
    <property type="match status" value="2"/>
</dbReference>
<feature type="chain" id="PRO_5034041629" description="Tissue factor" evidence="18">
    <location>
        <begin position="24"/>
        <end position="285"/>
    </location>
</feature>
<dbReference type="Pfam" id="PF09294">
    <property type="entry name" value="Interfer-bind"/>
    <property type="match status" value="1"/>
</dbReference>
<evidence type="ECO:0000256" key="13">
    <source>
        <dbReference type="ARBA" id="ARBA00023157"/>
    </source>
</evidence>
<feature type="domain" description="Fibronectin type-III" evidence="19">
    <location>
        <begin position="12"/>
        <end position="102"/>
    </location>
</feature>
<evidence type="ECO:0000256" key="11">
    <source>
        <dbReference type="ARBA" id="ARBA00023136"/>
    </source>
</evidence>
<dbReference type="Pfam" id="PF01108">
    <property type="entry name" value="Tissue_fac"/>
    <property type="match status" value="1"/>
</dbReference>
<organism evidence="21 22">
    <name type="scientific">Gouania willdenowi</name>
    <name type="common">Blunt-snouted clingfish</name>
    <name type="synonym">Lepadogaster willdenowi</name>
    <dbReference type="NCBI Taxonomy" id="441366"/>
    <lineage>
        <taxon>Eukaryota</taxon>
        <taxon>Metazoa</taxon>
        <taxon>Chordata</taxon>
        <taxon>Craniata</taxon>
        <taxon>Vertebrata</taxon>
        <taxon>Euteleostomi</taxon>
        <taxon>Actinopterygii</taxon>
        <taxon>Neopterygii</taxon>
        <taxon>Teleostei</taxon>
        <taxon>Neoteleostei</taxon>
        <taxon>Acanthomorphata</taxon>
        <taxon>Ovalentaria</taxon>
        <taxon>Blenniimorphae</taxon>
        <taxon>Blenniiformes</taxon>
        <taxon>Gobiesocoidei</taxon>
        <taxon>Gobiesocidae</taxon>
        <taxon>Gobiesocinae</taxon>
        <taxon>Gouania</taxon>
    </lineage>
</organism>
<dbReference type="AlphaFoldDB" id="A0A8C5GGV7"/>
<keyword evidence="7" id="KW-0356">Hemostasis</keyword>